<sequence length="79" mass="9543">MTARHIQIDADTFEAIKAHIQQQFDTLSWWPTEGPEQAKQEYRIMSANPAQLAYWCEKWLNRGQWRQLENDVRQRLRRG</sequence>
<dbReference type="AlphaFoldDB" id="A0A250KM88"/>
<organism evidence="1 2">
    <name type="scientific">Methylocaldum marinum</name>
    <dbReference type="NCBI Taxonomy" id="1432792"/>
    <lineage>
        <taxon>Bacteria</taxon>
        <taxon>Pseudomonadati</taxon>
        <taxon>Pseudomonadota</taxon>
        <taxon>Gammaproteobacteria</taxon>
        <taxon>Methylococcales</taxon>
        <taxon>Methylococcaceae</taxon>
        <taxon>Methylocaldum</taxon>
    </lineage>
</organism>
<name>A0A250KM88_9GAMM</name>
<dbReference type="KEGG" id="mmai:sS8_0828"/>
<evidence type="ECO:0000313" key="1">
    <source>
        <dbReference type="EMBL" id="BBA32793.1"/>
    </source>
</evidence>
<protein>
    <submittedName>
        <fullName evidence="1">Uncharacterized protein</fullName>
    </submittedName>
</protein>
<dbReference type="EMBL" id="AP017928">
    <property type="protein sequence ID" value="BBA32793.1"/>
    <property type="molecule type" value="Genomic_DNA"/>
</dbReference>
<dbReference type="RefSeq" id="WP_119628522.1">
    <property type="nucleotide sequence ID" value="NZ_AP017928.1"/>
</dbReference>
<dbReference type="OrthoDB" id="5570301at2"/>
<accession>A0A250KM88</accession>
<keyword evidence="2" id="KW-1185">Reference proteome</keyword>
<dbReference type="Proteomes" id="UP000266313">
    <property type="component" value="Chromosome"/>
</dbReference>
<evidence type="ECO:0000313" key="2">
    <source>
        <dbReference type="Proteomes" id="UP000266313"/>
    </source>
</evidence>
<gene>
    <name evidence="1" type="ORF">sS8_0828</name>
</gene>
<proteinExistence type="predicted"/>
<reference evidence="1 2" key="1">
    <citation type="submission" date="2016-12" db="EMBL/GenBank/DDBJ databases">
        <title>Genome sequencing of Methylocaldum marinum.</title>
        <authorList>
            <person name="Takeuchi M."/>
            <person name="Kamagata Y."/>
            <person name="Hiraoka S."/>
            <person name="Oshima K."/>
            <person name="Hattori M."/>
            <person name="Iwasaki W."/>
        </authorList>
    </citation>
    <scope>NUCLEOTIDE SEQUENCE [LARGE SCALE GENOMIC DNA]</scope>
    <source>
        <strain evidence="1 2">S8</strain>
    </source>
</reference>